<protein>
    <submittedName>
        <fullName evidence="3">Prepilin-type N-terminal cleavage/methylation domain-containing protein</fullName>
    </submittedName>
</protein>
<name>A0ABS8NIK3_9BACT</name>
<accession>A0ABS8NIK3</accession>
<comment type="caution">
    <text evidence="3">The sequence shown here is derived from an EMBL/GenBank/DDBJ whole genome shotgun (WGS) entry which is preliminary data.</text>
</comment>
<gene>
    <name evidence="3" type="ORF">LOC71_13985</name>
</gene>
<feature type="compositionally biased region" description="Polar residues" evidence="1">
    <location>
        <begin position="111"/>
        <end position="131"/>
    </location>
</feature>
<evidence type="ECO:0000256" key="2">
    <source>
        <dbReference type="SAM" id="Phobius"/>
    </source>
</evidence>
<dbReference type="SUPFAM" id="SSF54523">
    <property type="entry name" value="Pili subunits"/>
    <property type="match status" value="1"/>
</dbReference>
<keyword evidence="2" id="KW-1133">Transmembrane helix</keyword>
<keyword evidence="4" id="KW-1185">Reference proteome</keyword>
<evidence type="ECO:0000313" key="3">
    <source>
        <dbReference type="EMBL" id="MCC9643390.1"/>
    </source>
</evidence>
<dbReference type="Proteomes" id="UP001430306">
    <property type="component" value="Unassembled WGS sequence"/>
</dbReference>
<feature type="transmembrane region" description="Helical" evidence="2">
    <location>
        <begin position="20"/>
        <end position="42"/>
    </location>
</feature>
<dbReference type="InterPro" id="IPR045584">
    <property type="entry name" value="Pilin-like"/>
</dbReference>
<organism evidence="3 4">
    <name type="scientific">Rhodopirellula halodulae</name>
    <dbReference type="NCBI Taxonomy" id="2894198"/>
    <lineage>
        <taxon>Bacteria</taxon>
        <taxon>Pseudomonadati</taxon>
        <taxon>Planctomycetota</taxon>
        <taxon>Planctomycetia</taxon>
        <taxon>Pirellulales</taxon>
        <taxon>Pirellulaceae</taxon>
        <taxon>Rhodopirellula</taxon>
    </lineage>
</organism>
<evidence type="ECO:0000313" key="4">
    <source>
        <dbReference type="Proteomes" id="UP001430306"/>
    </source>
</evidence>
<proteinExistence type="predicted"/>
<reference evidence="3" key="1">
    <citation type="submission" date="2021-11" db="EMBL/GenBank/DDBJ databases">
        <title>Genome sequence.</title>
        <authorList>
            <person name="Sun Q."/>
        </authorList>
    </citation>
    <scope>NUCLEOTIDE SEQUENCE</scope>
    <source>
        <strain evidence="3">JC740</strain>
    </source>
</reference>
<dbReference type="EMBL" id="JAJKFW010000024">
    <property type="protein sequence ID" value="MCC9643390.1"/>
    <property type="molecule type" value="Genomic_DNA"/>
</dbReference>
<dbReference type="RefSeq" id="WP_230274344.1">
    <property type="nucleotide sequence ID" value="NZ_JAJKFW010000024.1"/>
</dbReference>
<dbReference type="NCBIfam" id="TIGR02532">
    <property type="entry name" value="IV_pilin_GFxxxE"/>
    <property type="match status" value="1"/>
</dbReference>
<evidence type="ECO:0000256" key="1">
    <source>
        <dbReference type="SAM" id="MobiDB-lite"/>
    </source>
</evidence>
<feature type="region of interest" description="Disordered" evidence="1">
    <location>
        <begin position="111"/>
        <end position="133"/>
    </location>
</feature>
<keyword evidence="2" id="KW-0812">Transmembrane</keyword>
<dbReference type="InterPro" id="IPR012902">
    <property type="entry name" value="N_methyl_site"/>
</dbReference>
<sequence length="237" mass="24503">MTRSFRVESAARTAFTLLELLLAMAVFAAMAAVIIPSAGALLSDRRLVRGTDQLVAEMTRLRVRAMRDGRVMVLRPAEASFVDANGASQSVAWIVSPMSSSADATQAFDQTGSQSSLMSGASQTLDATTATPVEADSRVIEMPEGVTITSVATSAVGGQSVPEAATLLINANQATTATVPNTDGEVTLSASADFPAIYFYPTGQTSNARITLAHVEAGSASVMLRGLTGDASVEVTP</sequence>
<keyword evidence="2" id="KW-0472">Membrane</keyword>